<feature type="domain" description="STAS" evidence="1">
    <location>
        <begin position="5"/>
        <end position="118"/>
    </location>
</feature>
<dbReference type="InterPro" id="IPR036513">
    <property type="entry name" value="STAS_dom_sf"/>
</dbReference>
<sequence length="123" mass="14029">MQHLNIFRVEKNGDALVVTPSGEVSSFRYQDIHQEANTIRGEISRKNAKYLVLNLSELEYFGSEFIGSLVSMLRETRMRGGKGCFCAANDQMLKVLQNMSLFKLWPYFDTVPEALSTLNKSEE</sequence>
<dbReference type="AlphaFoldDB" id="A0A5C5X438"/>
<organism evidence="2 3">
    <name type="scientific">Thalassoglobus neptunius</name>
    <dbReference type="NCBI Taxonomy" id="1938619"/>
    <lineage>
        <taxon>Bacteria</taxon>
        <taxon>Pseudomonadati</taxon>
        <taxon>Planctomycetota</taxon>
        <taxon>Planctomycetia</taxon>
        <taxon>Planctomycetales</taxon>
        <taxon>Planctomycetaceae</taxon>
        <taxon>Thalassoglobus</taxon>
    </lineage>
</organism>
<dbReference type="PANTHER" id="PTHR33495">
    <property type="entry name" value="ANTI-SIGMA FACTOR ANTAGONIST TM_1081-RELATED-RELATED"/>
    <property type="match status" value="1"/>
</dbReference>
<evidence type="ECO:0000259" key="1">
    <source>
        <dbReference type="PROSITE" id="PS50801"/>
    </source>
</evidence>
<comment type="caution">
    <text evidence="2">The sequence shown here is derived from an EMBL/GenBank/DDBJ whole genome shotgun (WGS) entry which is preliminary data.</text>
</comment>
<name>A0A5C5X438_9PLAN</name>
<dbReference type="GO" id="GO:0043856">
    <property type="term" value="F:anti-sigma factor antagonist activity"/>
    <property type="evidence" value="ECO:0007669"/>
    <property type="project" value="TreeGrafter"/>
</dbReference>
<dbReference type="PROSITE" id="PS50801">
    <property type="entry name" value="STAS"/>
    <property type="match status" value="1"/>
</dbReference>
<gene>
    <name evidence="2" type="ORF">KOR42_03110</name>
</gene>
<dbReference type="CDD" id="cd07043">
    <property type="entry name" value="STAS_anti-anti-sigma_factors"/>
    <property type="match status" value="1"/>
</dbReference>
<dbReference type="Gene3D" id="3.30.750.24">
    <property type="entry name" value="STAS domain"/>
    <property type="match status" value="1"/>
</dbReference>
<evidence type="ECO:0000313" key="3">
    <source>
        <dbReference type="Proteomes" id="UP000317243"/>
    </source>
</evidence>
<keyword evidence="3" id="KW-1185">Reference proteome</keyword>
<reference evidence="2 3" key="1">
    <citation type="submission" date="2019-02" db="EMBL/GenBank/DDBJ databases">
        <title>Deep-cultivation of Planctomycetes and their phenomic and genomic characterization uncovers novel biology.</title>
        <authorList>
            <person name="Wiegand S."/>
            <person name="Jogler M."/>
            <person name="Boedeker C."/>
            <person name="Pinto D."/>
            <person name="Vollmers J."/>
            <person name="Rivas-Marin E."/>
            <person name="Kohn T."/>
            <person name="Peeters S.H."/>
            <person name="Heuer A."/>
            <person name="Rast P."/>
            <person name="Oberbeckmann S."/>
            <person name="Bunk B."/>
            <person name="Jeske O."/>
            <person name="Meyerdierks A."/>
            <person name="Storesund J.E."/>
            <person name="Kallscheuer N."/>
            <person name="Luecker S."/>
            <person name="Lage O.M."/>
            <person name="Pohl T."/>
            <person name="Merkel B.J."/>
            <person name="Hornburger P."/>
            <person name="Mueller R.-W."/>
            <person name="Bruemmer F."/>
            <person name="Labrenz M."/>
            <person name="Spormann A.M."/>
            <person name="Op Den Camp H."/>
            <person name="Overmann J."/>
            <person name="Amann R."/>
            <person name="Jetten M.S.M."/>
            <person name="Mascher T."/>
            <person name="Medema M.H."/>
            <person name="Devos D.P."/>
            <person name="Kaster A.-K."/>
            <person name="Ovreas L."/>
            <person name="Rohde M."/>
            <person name="Galperin M.Y."/>
            <person name="Jogler C."/>
        </authorList>
    </citation>
    <scope>NUCLEOTIDE SEQUENCE [LARGE SCALE GENOMIC DNA]</scope>
    <source>
        <strain evidence="2 3">KOR42</strain>
    </source>
</reference>
<accession>A0A5C5X438</accession>
<protein>
    <submittedName>
        <fullName evidence="2">STAS domain protein</fullName>
    </submittedName>
</protein>
<dbReference type="SUPFAM" id="SSF52091">
    <property type="entry name" value="SpoIIaa-like"/>
    <property type="match status" value="1"/>
</dbReference>
<dbReference type="Pfam" id="PF01740">
    <property type="entry name" value="STAS"/>
    <property type="match status" value="1"/>
</dbReference>
<evidence type="ECO:0000313" key="2">
    <source>
        <dbReference type="EMBL" id="TWT56955.1"/>
    </source>
</evidence>
<dbReference type="Proteomes" id="UP000317243">
    <property type="component" value="Unassembled WGS sequence"/>
</dbReference>
<dbReference type="EMBL" id="SIHI01000001">
    <property type="protein sequence ID" value="TWT56955.1"/>
    <property type="molecule type" value="Genomic_DNA"/>
</dbReference>
<dbReference type="InterPro" id="IPR002645">
    <property type="entry name" value="STAS_dom"/>
</dbReference>
<proteinExistence type="predicted"/>
<dbReference type="RefSeq" id="WP_197440770.1">
    <property type="nucleotide sequence ID" value="NZ_SIHI01000001.1"/>
</dbReference>